<evidence type="ECO:0000259" key="2">
    <source>
        <dbReference type="Pfam" id="PF14206"/>
    </source>
</evidence>
<dbReference type="RefSeq" id="WP_147144348.1">
    <property type="nucleotide sequence ID" value="NZ_BAABIJ010000007.1"/>
</dbReference>
<feature type="region of interest" description="Disordered" evidence="1">
    <location>
        <begin position="70"/>
        <end position="100"/>
    </location>
</feature>
<dbReference type="OrthoDB" id="1456570at2"/>
<dbReference type="Proteomes" id="UP000321617">
    <property type="component" value="Unassembled WGS sequence"/>
</dbReference>
<organism evidence="3 4">
    <name type="scientific">Stackebrandtia albiflava</name>
    <dbReference type="NCBI Taxonomy" id="406432"/>
    <lineage>
        <taxon>Bacteria</taxon>
        <taxon>Bacillati</taxon>
        <taxon>Actinomycetota</taxon>
        <taxon>Actinomycetes</taxon>
        <taxon>Glycomycetales</taxon>
        <taxon>Glycomycetaceae</taxon>
        <taxon>Stackebrandtia</taxon>
    </lineage>
</organism>
<evidence type="ECO:0000313" key="3">
    <source>
        <dbReference type="EMBL" id="TWJ07581.1"/>
    </source>
</evidence>
<sequence>MTVYTCPCCGHREFEEPPGSHMICPVCFWEDDAVQLRWPDLAGGANTVSLIEGQRNYREVGACKSRVRRYVRPPTGPRDPDWRPIDVDSDRFEDHDSPERADWPDDMTTLYWWTPRFWRPAG</sequence>
<feature type="compositionally biased region" description="Basic and acidic residues" evidence="1">
    <location>
        <begin position="78"/>
        <end position="100"/>
    </location>
</feature>
<reference evidence="3 4" key="1">
    <citation type="journal article" date="2013" name="Stand. Genomic Sci.">
        <title>Genomic Encyclopedia of Type Strains, Phase I: The one thousand microbial genomes (KMG-I) project.</title>
        <authorList>
            <person name="Kyrpides N.C."/>
            <person name="Woyke T."/>
            <person name="Eisen J.A."/>
            <person name="Garrity G."/>
            <person name="Lilburn T.G."/>
            <person name="Beck B.J."/>
            <person name="Whitman W.B."/>
            <person name="Hugenholtz P."/>
            <person name="Klenk H.P."/>
        </authorList>
    </citation>
    <scope>NUCLEOTIDE SEQUENCE [LARGE SCALE GENOMIC DNA]</scope>
    <source>
        <strain evidence="3 4">DSM 45044</strain>
    </source>
</reference>
<gene>
    <name evidence="3" type="ORF">LX16_5067</name>
</gene>
<proteinExistence type="predicted"/>
<evidence type="ECO:0000313" key="4">
    <source>
        <dbReference type="Proteomes" id="UP000321617"/>
    </source>
</evidence>
<comment type="caution">
    <text evidence="3">The sequence shown here is derived from an EMBL/GenBank/DDBJ whole genome shotgun (WGS) entry which is preliminary data.</text>
</comment>
<feature type="domain" description="Cysteine-rich CPCC" evidence="2">
    <location>
        <begin position="4"/>
        <end position="75"/>
    </location>
</feature>
<accession>A0A562UPN6</accession>
<dbReference type="AlphaFoldDB" id="A0A562UPN6"/>
<dbReference type="Pfam" id="PF14206">
    <property type="entry name" value="Cys_rich_CPCC"/>
    <property type="match status" value="1"/>
</dbReference>
<name>A0A562UPN6_9ACTN</name>
<evidence type="ECO:0000256" key="1">
    <source>
        <dbReference type="SAM" id="MobiDB-lite"/>
    </source>
</evidence>
<dbReference type="EMBL" id="VLLL01000011">
    <property type="protein sequence ID" value="TWJ07581.1"/>
    <property type="molecule type" value="Genomic_DNA"/>
</dbReference>
<keyword evidence="4" id="KW-1185">Reference proteome</keyword>
<protein>
    <submittedName>
        <fullName evidence="3">Cysteine-rich CPCC</fullName>
    </submittedName>
</protein>
<dbReference type="InterPro" id="IPR025983">
    <property type="entry name" value="Cys_rich_CPCC"/>
</dbReference>